<reference evidence="2" key="2">
    <citation type="submission" date="2021-04" db="EMBL/GenBank/DDBJ databases">
        <authorList>
            <person name="Gilroy R."/>
        </authorList>
    </citation>
    <scope>NUCLEOTIDE SEQUENCE</scope>
    <source>
        <strain evidence="2">CHK173-259</strain>
    </source>
</reference>
<organism evidence="2 3">
    <name type="scientific">Candidatus Levilactobacillus faecigallinarum</name>
    <dbReference type="NCBI Taxonomy" id="2838638"/>
    <lineage>
        <taxon>Bacteria</taxon>
        <taxon>Bacillati</taxon>
        <taxon>Bacillota</taxon>
        <taxon>Bacilli</taxon>
        <taxon>Lactobacillales</taxon>
        <taxon>Lactobacillaceae</taxon>
        <taxon>Levilactobacillus</taxon>
    </lineage>
</organism>
<sequence length="463" mass="47671">MQSSLKKSLYLGLAALSFGAVATVSTTASAKSYATAGAYSTLTTDATTRNVEATGTNALYTKPGTVKGAKVVASKATMATLASSKKSANYFRAYGVKTTNRGSVYYRVVSMDGKYRGYVYGGKTSGTFAGGIKSADTTTTATTPTKTTGYYLKDVTKNTLWTAPKYTQYKASKVSLYGVSSTDKFTVDSAATKTREGSLYYHVTDANNTKISGWIYAGKGYDASATTQDLGGLSLTMSDASATSDNSVKVVYRDASKTQVSTATWITSASDTKAGATVATTATNAAGTTLADFVTNSLPSGYATSGTVDTSSAEYGNTVYVDVVSAATSKVQLVADTVDNTASTSDNAVSSTLSDGAKLSSSDLSATLSAAGVKALTGTKGDTIGATNLSTISDAFGTASITGTKTYYAADGTAYHYEFTYEPTNFTSDNRTATYGDTLTASFKAVLTKGAPSASSSDTTWIA</sequence>
<evidence type="ECO:0000313" key="2">
    <source>
        <dbReference type="EMBL" id="HIW71139.1"/>
    </source>
</evidence>
<reference evidence="2" key="1">
    <citation type="journal article" date="2021" name="PeerJ">
        <title>Extensive microbial diversity within the chicken gut microbiome revealed by metagenomics and culture.</title>
        <authorList>
            <person name="Gilroy R."/>
            <person name="Ravi A."/>
            <person name="Getino M."/>
            <person name="Pursley I."/>
            <person name="Horton D.L."/>
            <person name="Alikhan N.F."/>
            <person name="Baker D."/>
            <person name="Gharbi K."/>
            <person name="Hall N."/>
            <person name="Watson M."/>
            <person name="Adriaenssens E.M."/>
            <person name="Foster-Nyarko E."/>
            <person name="Jarju S."/>
            <person name="Secka A."/>
            <person name="Antonio M."/>
            <person name="Oren A."/>
            <person name="Chaudhuri R.R."/>
            <person name="La Ragione R."/>
            <person name="Hildebrand F."/>
            <person name="Pallen M.J."/>
        </authorList>
    </citation>
    <scope>NUCLEOTIDE SEQUENCE</scope>
    <source>
        <strain evidence="2">CHK173-259</strain>
    </source>
</reference>
<feature type="signal peptide" evidence="1">
    <location>
        <begin position="1"/>
        <end position="22"/>
    </location>
</feature>
<evidence type="ECO:0000313" key="3">
    <source>
        <dbReference type="Proteomes" id="UP000886822"/>
    </source>
</evidence>
<dbReference type="EMBL" id="DXGJ01000009">
    <property type="protein sequence ID" value="HIW71139.1"/>
    <property type="molecule type" value="Genomic_DNA"/>
</dbReference>
<accession>A0A9D1QQX5</accession>
<protein>
    <submittedName>
        <fullName evidence="2">S-layer protein</fullName>
    </submittedName>
</protein>
<proteinExistence type="predicted"/>
<gene>
    <name evidence="2" type="ORF">H9875_00800</name>
</gene>
<dbReference type="Proteomes" id="UP000886822">
    <property type="component" value="Unassembled WGS sequence"/>
</dbReference>
<dbReference type="AlphaFoldDB" id="A0A9D1QQX5"/>
<evidence type="ECO:0000256" key="1">
    <source>
        <dbReference type="SAM" id="SignalP"/>
    </source>
</evidence>
<keyword evidence="1" id="KW-0732">Signal</keyword>
<feature type="chain" id="PRO_5039457309" evidence="1">
    <location>
        <begin position="23"/>
        <end position="463"/>
    </location>
</feature>
<name>A0A9D1QQX5_9LACO</name>
<comment type="caution">
    <text evidence="2">The sequence shown here is derived from an EMBL/GenBank/DDBJ whole genome shotgun (WGS) entry which is preliminary data.</text>
</comment>